<gene>
    <name evidence="1" type="ORF">LCGC14_1165240</name>
</gene>
<protein>
    <submittedName>
        <fullName evidence="1">Uncharacterized protein</fullName>
    </submittedName>
</protein>
<evidence type="ECO:0000313" key="1">
    <source>
        <dbReference type="EMBL" id="KKM97706.1"/>
    </source>
</evidence>
<organism evidence="1">
    <name type="scientific">marine sediment metagenome</name>
    <dbReference type="NCBI Taxonomy" id="412755"/>
    <lineage>
        <taxon>unclassified sequences</taxon>
        <taxon>metagenomes</taxon>
        <taxon>ecological metagenomes</taxon>
    </lineage>
</organism>
<accession>A0A0F9MEE9</accession>
<reference evidence="1" key="1">
    <citation type="journal article" date="2015" name="Nature">
        <title>Complex archaea that bridge the gap between prokaryotes and eukaryotes.</title>
        <authorList>
            <person name="Spang A."/>
            <person name="Saw J.H."/>
            <person name="Jorgensen S.L."/>
            <person name="Zaremba-Niedzwiedzka K."/>
            <person name="Martijn J."/>
            <person name="Lind A.E."/>
            <person name="van Eijk R."/>
            <person name="Schleper C."/>
            <person name="Guy L."/>
            <person name="Ettema T.J."/>
        </authorList>
    </citation>
    <scope>NUCLEOTIDE SEQUENCE</scope>
</reference>
<dbReference type="AlphaFoldDB" id="A0A0F9MEE9"/>
<comment type="caution">
    <text evidence="1">The sequence shown here is derived from an EMBL/GenBank/DDBJ whole genome shotgun (WGS) entry which is preliminary data.</text>
</comment>
<name>A0A0F9MEE9_9ZZZZ</name>
<dbReference type="EMBL" id="LAZR01005715">
    <property type="protein sequence ID" value="KKM97706.1"/>
    <property type="molecule type" value="Genomic_DNA"/>
</dbReference>
<proteinExistence type="predicted"/>
<sequence length="116" mass="13387">MKSKKQSLLNLMKQALEADIDRLPNIIFMRHLKNQLKEQTGWLGDNMSNTIDAVLTSINVDFSAFGLKCNKEDDEYLLELATLVAKYVWKMYDTIPADLGWNVFISRVKEFDLSII</sequence>